<dbReference type="InterPro" id="IPR017932">
    <property type="entry name" value="GATase_2_dom"/>
</dbReference>
<sequence length="1446" mass="159741">MAPERSASSNPPAASSSPARESRQSSPAEAQSIRASSTARLGSSIPSLPNGSPVIRQIPTPSQVQTANSSSLQTPLPGRADPDSSLPGPSESNLSSALRESLGNSPPRFATPPIRPLSPAQEVAPRGPPSNYGSFDGRGRSPVPYEDPEIVRRHLVGHYASPSRSHRGRIGDDDAQSTGRRLEEDEEEFSSLQLQGGDITRQIYRWSEQQQAEEQGKMQRSKSFHGSRRKPEDEALDIDSIRQPGGFRRNYIRRAAGSPSPAPGPAGYGTVQQSRQQPQVFTSNFLEFLTLYGHFAGESLEEDDEVLGPDEYFSSDALDSAVQSEDEDREYGESSALLTPGKRRRRKPKKTGTGSPTGAALLLLKSFVGTGVLFLPRAFLNGGMLFSNLVLLAVAGLSYACFVLLVSTRLVVEHSFGDMGFHLYGNWMRNMINSSLVISQIGFSSAYIVFVSENLQAFVLAVSNCKTFIDIKYMIMMQMVIFLPLSLYRNINHIQKLALVADLFILMGLVYLYYYDLFTIVDQGGISDIASFNAKDWTLFIGTAIFTFEGIGLIIPIQTGMKEPKKFPKVLGLVMIIITVVFLSAGALSYAAFGSKTKTVVLLNMPQDNKFVNGVQFIYSLAILLSTPLQIYPAIEITSQQLFSRTGKYNPYVKWKKNFFRFFMVLVCATLAWAGAGDLDKFVSLVGSFACIPLVFIYPPMLHYRAVARTTVARAFDVLLCIVGAICMVYTTTLTVQSWIQGGAPKAPGYSIAYSGIFGYINYLVEKDRKYILDTLINGLQRLEYRGYDSAGLAVDGDKKNEVYAVKEVGKVASLKKLVEEQNFDLNKVFDSHAGIAHTRWATHGPPSRVNCHPHRSDPNWEFAVVHNGIITNYKELKTLLESKGFKFETETDTEAIAKLTKYIYTEHPDLSFPSLVKAVIKELQGAFGLLVKSVHYPHEVVAARKGSPLVIGVRTQKKMKVDFVDVEYNDEGAALPAESASHNVALKKSNNLLAPPDKSLLHRSQSRAFLSDDGAPMPTEFFLSSDPSSIVEHTKKVLYLEDDDIAHIHEGSLNIHRLHKDDGSSNVRTIQTLEIQLQEIMKGRFDHFMQKEIFEQPESVVNAMRGRLDPVNKTVTLGGLRQYISTIRRCRRIIFIACGTSYHSCMAVRGVFEELTEIPIAVELASDFLDRQAPVFRDDTCVFVSQSGETADSLGALRYCLERGALTVGIVNVVGSSISLLTHCGVHINAGPEIGVASTKAYTSQFVCMVMFALSLSEDRASKQKRREEIVEGLGKISDQFREVLKLDQPIKKLCERFKNQKSLLLLGRGSQHATALEGALKIKEISYLHCEAVMSGELKHGVLALVDENLPIVMILTRDDIFAKSLNAYQQVIARSGRPIIICNENDPEFPADKTDKIEVPKNVDVLQGLINVIPLQLMSYWMAVAEGVNVDMPRNLAKSVTVE</sequence>
<proteinExistence type="predicted"/>
<dbReference type="InterPro" id="IPR047084">
    <property type="entry name" value="GFAT_N"/>
</dbReference>
<dbReference type="EMBL" id="CP089278">
    <property type="protein sequence ID" value="USP79778.1"/>
    <property type="molecule type" value="Genomic_DNA"/>
</dbReference>
<evidence type="ECO:0000256" key="10">
    <source>
        <dbReference type="ARBA" id="ARBA00022962"/>
    </source>
</evidence>
<feature type="compositionally biased region" description="Basic residues" evidence="15">
    <location>
        <begin position="219"/>
        <end position="228"/>
    </location>
</feature>
<feature type="compositionally biased region" description="Polar residues" evidence="15">
    <location>
        <begin position="33"/>
        <end position="50"/>
    </location>
</feature>
<dbReference type="PROSITE" id="PS51278">
    <property type="entry name" value="GATASE_TYPE_2"/>
    <property type="match status" value="1"/>
</dbReference>
<feature type="transmembrane region" description="Helical" evidence="16">
    <location>
        <begin position="659"/>
        <end position="676"/>
    </location>
</feature>
<dbReference type="Pfam" id="PF01490">
    <property type="entry name" value="Aa_trans"/>
    <property type="match status" value="1"/>
</dbReference>
<comment type="function">
    <text evidence="2">Involved in amino sugar synthesis (formation of chitin, supplies the amino sugars of asparagine-linked oligosaccharides of glycoproteins).</text>
</comment>
<dbReference type="FunFam" id="3.40.50.10490:FF:000001">
    <property type="entry name" value="Glutamine--fructose-6-phosphate aminotransferase [isomerizing]"/>
    <property type="match status" value="1"/>
</dbReference>
<evidence type="ECO:0000256" key="7">
    <source>
        <dbReference type="ARBA" id="ARBA00022679"/>
    </source>
</evidence>
<feature type="transmembrane region" description="Helical" evidence="16">
    <location>
        <begin position="682"/>
        <end position="699"/>
    </location>
</feature>
<evidence type="ECO:0000256" key="4">
    <source>
        <dbReference type="ARBA" id="ARBA00004775"/>
    </source>
</evidence>
<comment type="subcellular location">
    <subcellularLocation>
        <location evidence="3">Membrane</location>
    </subcellularLocation>
</comment>
<dbReference type="GO" id="GO:0006031">
    <property type="term" value="P:chitin biosynthetic process"/>
    <property type="evidence" value="ECO:0007669"/>
    <property type="project" value="UniProtKB-ARBA"/>
</dbReference>
<feature type="transmembrane region" description="Helical" evidence="16">
    <location>
        <begin position="497"/>
        <end position="515"/>
    </location>
</feature>
<feature type="compositionally biased region" description="Basic residues" evidence="15">
    <location>
        <begin position="341"/>
        <end position="350"/>
    </location>
</feature>
<keyword evidence="7" id="KW-0808">Transferase</keyword>
<feature type="transmembrane region" description="Helical" evidence="16">
    <location>
        <begin position="386"/>
        <end position="412"/>
    </location>
</feature>
<evidence type="ECO:0000256" key="14">
    <source>
        <dbReference type="ARBA" id="ARBA00033302"/>
    </source>
</evidence>
<feature type="domain" description="SIS" evidence="18">
    <location>
        <begin position="1124"/>
        <end position="1263"/>
    </location>
</feature>
<comment type="pathway">
    <text evidence="4">Nucleotide-sugar biosynthesis; UDP-N-acetyl-alpha-D-glucosamine biosynthesis; alpha-D-glucosamine 6-phosphate from D-fructose 6-phosphate: step 1/1.</text>
</comment>
<feature type="transmembrane region" description="Helical" evidence="16">
    <location>
        <begin position="352"/>
        <end position="374"/>
    </location>
</feature>
<evidence type="ECO:0000259" key="17">
    <source>
        <dbReference type="PROSITE" id="PS51278"/>
    </source>
</evidence>
<dbReference type="Proteomes" id="UP001056012">
    <property type="component" value="Chromosome 5"/>
</dbReference>
<dbReference type="PANTHER" id="PTHR10937:SF0">
    <property type="entry name" value="GLUTAMINE--FRUCTOSE-6-PHOSPHATE TRANSAMINASE (ISOMERIZING)"/>
    <property type="match status" value="1"/>
</dbReference>
<dbReference type="CDD" id="cd00714">
    <property type="entry name" value="GFAT"/>
    <property type="match status" value="1"/>
</dbReference>
<keyword evidence="11 16" id="KW-1133">Transmembrane helix</keyword>
<comment type="catalytic activity">
    <reaction evidence="1">
        <text>D-fructose 6-phosphate + L-glutamine = D-glucosamine 6-phosphate + L-glutamate</text>
        <dbReference type="Rhea" id="RHEA:13237"/>
        <dbReference type="ChEBI" id="CHEBI:29985"/>
        <dbReference type="ChEBI" id="CHEBI:58359"/>
        <dbReference type="ChEBI" id="CHEBI:58725"/>
        <dbReference type="ChEBI" id="CHEBI:61527"/>
        <dbReference type="EC" id="2.6.1.16"/>
    </reaction>
</comment>
<dbReference type="FunFam" id="1.20.1740.10:FF:000067">
    <property type="entry name" value="Transmembrane domain transporter"/>
    <property type="match status" value="1"/>
</dbReference>
<evidence type="ECO:0000256" key="12">
    <source>
        <dbReference type="ARBA" id="ARBA00023136"/>
    </source>
</evidence>
<keyword evidence="6 19" id="KW-0032">Aminotransferase</keyword>
<dbReference type="NCBIfam" id="NF001484">
    <property type="entry name" value="PRK00331.1"/>
    <property type="match status" value="1"/>
</dbReference>
<dbReference type="OrthoDB" id="15235at2759"/>
<accession>A0A9Q9DTF3</accession>
<dbReference type="GO" id="GO:0016020">
    <property type="term" value="C:membrane"/>
    <property type="evidence" value="ECO:0007669"/>
    <property type="project" value="UniProtKB-SubCell"/>
</dbReference>
<feature type="domain" description="SIS" evidence="18">
    <location>
        <begin position="1295"/>
        <end position="1436"/>
    </location>
</feature>
<feature type="transmembrane region" description="Helical" evidence="16">
    <location>
        <begin position="617"/>
        <end position="638"/>
    </location>
</feature>
<feature type="domain" description="Glutamine amidotransferase type-2" evidence="17">
    <location>
        <begin position="755"/>
        <end position="1052"/>
    </location>
</feature>
<dbReference type="GO" id="GO:0006487">
    <property type="term" value="P:protein N-linked glycosylation"/>
    <property type="evidence" value="ECO:0007669"/>
    <property type="project" value="TreeGrafter"/>
</dbReference>
<dbReference type="CDD" id="cd05009">
    <property type="entry name" value="SIS_GlmS_GlmD_2"/>
    <property type="match status" value="1"/>
</dbReference>
<feature type="compositionally biased region" description="Polar residues" evidence="15">
    <location>
        <begin position="59"/>
        <end position="74"/>
    </location>
</feature>
<feature type="compositionally biased region" description="Polar residues" evidence="15">
    <location>
        <begin position="90"/>
        <end position="104"/>
    </location>
</feature>
<dbReference type="GO" id="GO:0004360">
    <property type="term" value="F:glutamine-fructose-6-phosphate transaminase (isomerizing) activity"/>
    <property type="evidence" value="ECO:0007669"/>
    <property type="project" value="UniProtKB-EC"/>
</dbReference>
<keyword evidence="9" id="KW-0677">Repeat</keyword>
<dbReference type="FunFam" id="3.40.50.10490:FF:000002">
    <property type="entry name" value="Glutamine--fructose-6-phosphate aminotransferase [isomerizing]"/>
    <property type="match status" value="1"/>
</dbReference>
<dbReference type="GO" id="GO:0006047">
    <property type="term" value="P:UDP-N-acetylglucosamine metabolic process"/>
    <property type="evidence" value="ECO:0007669"/>
    <property type="project" value="TreeGrafter"/>
</dbReference>
<feature type="transmembrane region" description="Helical" evidence="16">
    <location>
        <begin position="537"/>
        <end position="558"/>
    </location>
</feature>
<evidence type="ECO:0000256" key="1">
    <source>
        <dbReference type="ARBA" id="ARBA00001031"/>
    </source>
</evidence>
<evidence type="ECO:0000256" key="5">
    <source>
        <dbReference type="ARBA" id="ARBA00012916"/>
    </source>
</evidence>
<keyword evidence="20" id="KW-1185">Reference proteome</keyword>
<dbReference type="InterPro" id="IPR046348">
    <property type="entry name" value="SIS_dom_sf"/>
</dbReference>
<dbReference type="Gene3D" id="3.60.20.10">
    <property type="entry name" value="Glutamine Phosphoribosylpyrophosphate, subunit 1, domain 1"/>
    <property type="match status" value="1"/>
</dbReference>
<feature type="compositionally biased region" description="Low complexity" evidence="15">
    <location>
        <begin position="1"/>
        <end position="28"/>
    </location>
</feature>
<feature type="transmembrane region" description="Helical" evidence="16">
    <location>
        <begin position="711"/>
        <end position="731"/>
    </location>
</feature>
<evidence type="ECO:0000259" key="18">
    <source>
        <dbReference type="PROSITE" id="PS51464"/>
    </source>
</evidence>
<dbReference type="Pfam" id="PF01380">
    <property type="entry name" value="SIS"/>
    <property type="match status" value="2"/>
</dbReference>
<evidence type="ECO:0000256" key="3">
    <source>
        <dbReference type="ARBA" id="ARBA00004370"/>
    </source>
</evidence>
<dbReference type="InterPro" id="IPR035490">
    <property type="entry name" value="GlmS/FrlB_SIS"/>
</dbReference>
<dbReference type="VEuPathDB" id="FungiDB:yc1106_07052"/>
<evidence type="ECO:0000256" key="6">
    <source>
        <dbReference type="ARBA" id="ARBA00022576"/>
    </source>
</evidence>
<dbReference type="InterPro" id="IPR013057">
    <property type="entry name" value="AA_transpt_TM"/>
</dbReference>
<evidence type="ECO:0000256" key="9">
    <source>
        <dbReference type="ARBA" id="ARBA00022737"/>
    </source>
</evidence>
<feature type="region of interest" description="Disordered" evidence="15">
    <location>
        <begin position="1"/>
        <end position="276"/>
    </location>
</feature>
<dbReference type="GO" id="GO:0097367">
    <property type="term" value="F:carbohydrate derivative binding"/>
    <property type="evidence" value="ECO:0007669"/>
    <property type="project" value="InterPro"/>
</dbReference>
<dbReference type="CDD" id="cd05008">
    <property type="entry name" value="SIS_GlmS_GlmD_1"/>
    <property type="match status" value="1"/>
</dbReference>
<keyword evidence="8 16" id="KW-0812">Transmembrane</keyword>
<evidence type="ECO:0000256" key="13">
    <source>
        <dbReference type="ARBA" id="ARBA00029805"/>
    </source>
</evidence>
<gene>
    <name evidence="19" type="ORF">yc1106_07052</name>
</gene>
<dbReference type="InterPro" id="IPR035466">
    <property type="entry name" value="GlmS/AgaS_SIS"/>
</dbReference>
<evidence type="ECO:0000256" key="16">
    <source>
        <dbReference type="SAM" id="Phobius"/>
    </source>
</evidence>
<evidence type="ECO:0000313" key="19">
    <source>
        <dbReference type="EMBL" id="USP79778.1"/>
    </source>
</evidence>
<dbReference type="SUPFAM" id="SSF56235">
    <property type="entry name" value="N-terminal nucleophile aminohydrolases (Ntn hydrolases)"/>
    <property type="match status" value="1"/>
</dbReference>
<feature type="region of interest" description="Disordered" evidence="15">
    <location>
        <begin position="318"/>
        <end position="354"/>
    </location>
</feature>
<name>A0A9Q9DTF3_CURCL</name>
<feature type="transmembrane region" description="Helical" evidence="16">
    <location>
        <begin position="570"/>
        <end position="593"/>
    </location>
</feature>
<evidence type="ECO:0000313" key="20">
    <source>
        <dbReference type="Proteomes" id="UP001056012"/>
    </source>
</evidence>
<dbReference type="PROSITE" id="PS51464">
    <property type="entry name" value="SIS"/>
    <property type="match status" value="2"/>
</dbReference>
<dbReference type="PANTHER" id="PTHR10937">
    <property type="entry name" value="GLUCOSAMINE--FRUCTOSE-6-PHOSPHATE AMINOTRANSFERASE, ISOMERIZING"/>
    <property type="match status" value="1"/>
</dbReference>
<protein>
    <recommendedName>
        <fullName evidence="5">glutamine--fructose-6-phosphate transaminase (isomerizing)</fullName>
        <ecNumber evidence="5">2.6.1.16</ecNumber>
    </recommendedName>
    <alternativeName>
        <fullName evidence="14">D-fructose-6-phosphate amidotransferase</fullName>
    </alternativeName>
    <alternativeName>
        <fullName evidence="13">Hexosephosphate aminotransferase</fullName>
    </alternativeName>
</protein>
<feature type="transmembrane region" description="Helical" evidence="16">
    <location>
        <begin position="432"/>
        <end position="451"/>
    </location>
</feature>
<evidence type="ECO:0000256" key="11">
    <source>
        <dbReference type="ARBA" id="ARBA00022989"/>
    </source>
</evidence>
<keyword evidence="12 16" id="KW-0472">Membrane</keyword>
<dbReference type="Gene3D" id="3.40.50.10490">
    <property type="entry name" value="Glucose-6-phosphate isomerase like protein, domain 1"/>
    <property type="match status" value="2"/>
</dbReference>
<organism evidence="19 20">
    <name type="scientific">Curvularia clavata</name>
    <dbReference type="NCBI Taxonomy" id="95742"/>
    <lineage>
        <taxon>Eukaryota</taxon>
        <taxon>Fungi</taxon>
        <taxon>Dikarya</taxon>
        <taxon>Ascomycota</taxon>
        <taxon>Pezizomycotina</taxon>
        <taxon>Dothideomycetes</taxon>
        <taxon>Pleosporomycetidae</taxon>
        <taxon>Pleosporales</taxon>
        <taxon>Pleosporineae</taxon>
        <taxon>Pleosporaceae</taxon>
        <taxon>Curvularia</taxon>
    </lineage>
</organism>
<feature type="transmembrane region" description="Helical" evidence="16">
    <location>
        <begin position="471"/>
        <end position="488"/>
    </location>
</feature>
<dbReference type="Pfam" id="PF13522">
    <property type="entry name" value="GATase_6"/>
    <property type="match status" value="1"/>
</dbReference>
<reference evidence="19" key="1">
    <citation type="submission" date="2021-12" db="EMBL/GenBank/DDBJ databases">
        <title>Curvularia clavata genome.</title>
        <authorList>
            <person name="Cao Y."/>
        </authorList>
    </citation>
    <scope>NUCLEOTIDE SEQUENCE</scope>
    <source>
        <strain evidence="19">Yc1106</strain>
    </source>
</reference>
<dbReference type="SUPFAM" id="SSF53697">
    <property type="entry name" value="SIS domain"/>
    <property type="match status" value="1"/>
</dbReference>
<evidence type="ECO:0000256" key="8">
    <source>
        <dbReference type="ARBA" id="ARBA00022692"/>
    </source>
</evidence>
<dbReference type="GO" id="GO:0006002">
    <property type="term" value="P:fructose 6-phosphate metabolic process"/>
    <property type="evidence" value="ECO:0007669"/>
    <property type="project" value="TreeGrafter"/>
</dbReference>
<evidence type="ECO:0000256" key="2">
    <source>
        <dbReference type="ARBA" id="ARBA00003267"/>
    </source>
</evidence>
<dbReference type="InterPro" id="IPR029055">
    <property type="entry name" value="Ntn_hydrolases_N"/>
</dbReference>
<dbReference type="EC" id="2.6.1.16" evidence="5"/>
<evidence type="ECO:0000256" key="15">
    <source>
        <dbReference type="SAM" id="MobiDB-lite"/>
    </source>
</evidence>
<dbReference type="InterPro" id="IPR001347">
    <property type="entry name" value="SIS_dom"/>
</dbReference>
<keyword evidence="10" id="KW-0315">Glutamine amidotransferase</keyword>